<accession>A0ABP9YFW3</accession>
<keyword evidence="2" id="KW-1185">Reference proteome</keyword>
<evidence type="ECO:0000313" key="1">
    <source>
        <dbReference type="EMBL" id="GAA5805535.1"/>
    </source>
</evidence>
<dbReference type="Proteomes" id="UP001476247">
    <property type="component" value="Unassembled WGS sequence"/>
</dbReference>
<sequence length="81" mass="8754">MILPGALRAFSTATTTTVKPVPTSTIPDPQAVAINSLLFADDVAIFGTKNEVELMLDAAATHSLKLGYRWNPTKCAVQWCY</sequence>
<gene>
    <name evidence="1" type="ORF">HPULCUR_011052</name>
</gene>
<evidence type="ECO:0008006" key="3">
    <source>
        <dbReference type="Google" id="ProtNLM"/>
    </source>
</evidence>
<name>A0ABP9YFW3_9FUNG</name>
<organism evidence="1 2">
    <name type="scientific">Helicostylum pulchrum</name>
    <dbReference type="NCBI Taxonomy" id="562976"/>
    <lineage>
        <taxon>Eukaryota</taxon>
        <taxon>Fungi</taxon>
        <taxon>Fungi incertae sedis</taxon>
        <taxon>Mucoromycota</taxon>
        <taxon>Mucoromycotina</taxon>
        <taxon>Mucoromycetes</taxon>
        <taxon>Mucorales</taxon>
        <taxon>Mucorineae</taxon>
        <taxon>Mucoraceae</taxon>
        <taxon>Helicostylum</taxon>
    </lineage>
</organism>
<dbReference type="EMBL" id="BAABUJ010000047">
    <property type="protein sequence ID" value="GAA5805535.1"/>
    <property type="molecule type" value="Genomic_DNA"/>
</dbReference>
<protein>
    <recommendedName>
        <fullName evidence="3">Reverse transcriptase domain-containing protein</fullName>
    </recommendedName>
</protein>
<reference evidence="1 2" key="1">
    <citation type="submission" date="2024-04" db="EMBL/GenBank/DDBJ databases">
        <title>genome sequences of Mucor flavus KT1a and Helicostylum pulchrum KT1b strains isolation_sourced from the surface of a dry-aged beef.</title>
        <authorList>
            <person name="Toyotome T."/>
            <person name="Hosono M."/>
            <person name="Torimaru M."/>
            <person name="Fukuda K."/>
            <person name="Mikami N."/>
        </authorList>
    </citation>
    <scope>NUCLEOTIDE SEQUENCE [LARGE SCALE GENOMIC DNA]</scope>
    <source>
        <strain evidence="1 2">KT1b</strain>
    </source>
</reference>
<evidence type="ECO:0000313" key="2">
    <source>
        <dbReference type="Proteomes" id="UP001476247"/>
    </source>
</evidence>
<proteinExistence type="predicted"/>
<comment type="caution">
    <text evidence="1">The sequence shown here is derived from an EMBL/GenBank/DDBJ whole genome shotgun (WGS) entry which is preliminary data.</text>
</comment>